<evidence type="ECO:0000256" key="7">
    <source>
        <dbReference type="ARBA" id="ARBA00049026"/>
    </source>
</evidence>
<dbReference type="Gene3D" id="3.90.1150.10">
    <property type="entry name" value="Aspartate Aminotransferase, domain 1"/>
    <property type="match status" value="2"/>
</dbReference>
<dbReference type="PANTHER" id="PTHR11773">
    <property type="entry name" value="GLYCINE DEHYDROGENASE, DECARBOXYLATING"/>
    <property type="match status" value="1"/>
</dbReference>
<dbReference type="HAMAP" id="MF_00711">
    <property type="entry name" value="GcvP"/>
    <property type="match status" value="1"/>
</dbReference>
<comment type="cofactor">
    <cofactor evidence="1 8">
        <name>pyridoxal 5'-phosphate</name>
        <dbReference type="ChEBI" id="CHEBI:597326"/>
    </cofactor>
</comment>
<dbReference type="PANTHER" id="PTHR11773:SF1">
    <property type="entry name" value="GLYCINE DEHYDROGENASE (DECARBOXYLATING), MITOCHONDRIAL"/>
    <property type="match status" value="1"/>
</dbReference>
<dbReference type="RefSeq" id="WP_044457436.1">
    <property type="nucleotide sequence ID" value="NZ_CP010897.2"/>
</dbReference>
<evidence type="ECO:0000256" key="2">
    <source>
        <dbReference type="ARBA" id="ARBA00003788"/>
    </source>
</evidence>
<dbReference type="EMBL" id="CP010897">
    <property type="protein sequence ID" value="AJP60081.2"/>
    <property type="molecule type" value="Genomic_DNA"/>
</dbReference>
<dbReference type="Gene3D" id="3.40.640.10">
    <property type="entry name" value="Type I PLP-dependent aspartate aminotransferase-like (Major domain)"/>
    <property type="match status" value="2"/>
</dbReference>
<accession>A0ABM5T6H4</accession>
<evidence type="ECO:0000256" key="4">
    <source>
        <dbReference type="ARBA" id="ARBA00011690"/>
    </source>
</evidence>
<evidence type="ECO:0000256" key="1">
    <source>
        <dbReference type="ARBA" id="ARBA00001933"/>
    </source>
</evidence>
<dbReference type="InterPro" id="IPR015421">
    <property type="entry name" value="PyrdxlP-dep_Trfase_major"/>
</dbReference>
<keyword evidence="6 8" id="KW-0560">Oxidoreductase</keyword>
<comment type="subunit">
    <text evidence="4 8">The glycine cleavage system is composed of four proteins: P, T, L and H.</text>
</comment>
<proteinExistence type="inferred from homology"/>
<evidence type="ECO:0000313" key="12">
    <source>
        <dbReference type="Proteomes" id="UP000035085"/>
    </source>
</evidence>
<dbReference type="InterPro" id="IPR003437">
    <property type="entry name" value="GcvP"/>
</dbReference>
<evidence type="ECO:0000313" key="11">
    <source>
        <dbReference type="EMBL" id="AJP60081.2"/>
    </source>
</evidence>
<feature type="modified residue" description="N6-(pyridoxal phosphate)lysine" evidence="8">
    <location>
        <position position="723"/>
    </location>
</feature>
<evidence type="ECO:0000256" key="3">
    <source>
        <dbReference type="ARBA" id="ARBA00010756"/>
    </source>
</evidence>
<dbReference type="NCBIfam" id="TIGR00461">
    <property type="entry name" value="gcvP"/>
    <property type="match status" value="1"/>
</dbReference>
<dbReference type="EC" id="1.4.4.2" evidence="8"/>
<comment type="catalytic activity">
    <reaction evidence="7 8">
        <text>N(6)-[(R)-lipoyl]-L-lysyl-[glycine-cleavage complex H protein] + glycine + H(+) = N(6)-[(R)-S(8)-aminomethyldihydrolipoyl]-L-lysyl-[glycine-cleavage complex H protein] + CO2</text>
        <dbReference type="Rhea" id="RHEA:24304"/>
        <dbReference type="Rhea" id="RHEA-COMP:10494"/>
        <dbReference type="Rhea" id="RHEA-COMP:10495"/>
        <dbReference type="ChEBI" id="CHEBI:15378"/>
        <dbReference type="ChEBI" id="CHEBI:16526"/>
        <dbReference type="ChEBI" id="CHEBI:57305"/>
        <dbReference type="ChEBI" id="CHEBI:83099"/>
        <dbReference type="ChEBI" id="CHEBI:83143"/>
        <dbReference type="EC" id="1.4.4.2"/>
    </reaction>
</comment>
<sequence>MNALTDLQAPRRSLAELEQRENFSARHIGPDTPEQQAMLSELGYASRAALIDAVVPASIRRNGEQFAASLGQFAAAKTESQALAQLRALADQNQVFKSFIGQGYFNTFTPGVILRNVLENPAWYTAYTPYQPEISQGRLEALLNYQQMIIDMTGLAIANASMLDEATAAAEAMTLVKRTGKSKSNTFFVADDVLPQTIEVVQTRAKPLGIEVQVGPVAAAAEVDAFGVLVQYPGVGGDVRDYRALADAIHAKGGMLIAAADLLSLTLLTPPGEWGADVAVGNSQRFGVPMGFGGPHAAYLATRDELKRSMPGRLVGVSVDSQGKPALRLALQTREQHIRREKATSNICTAQALLAIMASMYAAYHGPQGLRVIAERVHRLTAVLAAGLAALGAAPRNATFFDTLTVPVAGRADAVHTVAAARRFNLRREDADTVGMSLDETSTRDDVIALWEVVAEGLGKSAVSLDFDAIEATVSNGFPAALARQSAYLTHPVFNRYHSEHEMLRYLRSLSDKDLALDRTMIPLGSCTMKLNATSEMLPVTWPEFGQIHPFAPTEQTVGYRTMIDQLEQMLVAATGYAAVSLQPNAGSQGEYAGLLIIQAYHASRGEAHRDICLIPASAHGTNPASAQMAGMQVVVVACDANGNVDLADLQAKAEQHRDRLAAIMMTYPSTHGVFEAGARQICEIVHANGGQVYVDGANMNAMVGLCAPGEFGGDVSHLNLHKTFCIPHGGGGPGVGPVAVGAHLAQFLPNQRSTGYSRTGNEGDGIGAVSAAPYGSASILPISWMYVAMMGAQGLTAATETAILNANYLAKKLAPHYPVLYTGPGGLVAHECILDLRPLKDTSGITVDDVAKRLMDFGFHAPTMSFPVPGTLMVEPTESESKHELDRFIEAMVTIREEIRAVEEGRADREDNPLKHAPHTADVVTADEWTHAYARSQAAYPVKALRERKYWPPVGRADNVYGDRNLFCACVPMSDYE</sequence>
<evidence type="ECO:0000256" key="5">
    <source>
        <dbReference type="ARBA" id="ARBA00022898"/>
    </source>
</evidence>
<dbReference type="Pfam" id="PF02347">
    <property type="entry name" value="GDC-P"/>
    <property type="match status" value="2"/>
</dbReference>
<evidence type="ECO:0000256" key="8">
    <source>
        <dbReference type="HAMAP-Rule" id="MF_00711"/>
    </source>
</evidence>
<gene>
    <name evidence="8" type="primary">gcvP</name>
    <name evidence="11" type="ORF">UC34_23760</name>
</gene>
<dbReference type="SUPFAM" id="SSF53383">
    <property type="entry name" value="PLP-dependent transferases"/>
    <property type="match status" value="2"/>
</dbReference>
<evidence type="ECO:0000259" key="10">
    <source>
        <dbReference type="Pfam" id="PF21478"/>
    </source>
</evidence>
<feature type="domain" description="Glycine cleavage system P-protein N-terminal" evidence="9">
    <location>
        <begin position="26"/>
        <end position="453"/>
    </location>
</feature>
<dbReference type="InterPro" id="IPR049316">
    <property type="entry name" value="GDC-P_C"/>
</dbReference>
<name>A0ABM5T6H4_9BURK</name>
<dbReference type="InterPro" id="IPR020581">
    <property type="entry name" value="GDC_P"/>
</dbReference>
<dbReference type="Pfam" id="PF21478">
    <property type="entry name" value="GcvP2_C"/>
    <property type="match status" value="1"/>
</dbReference>
<feature type="domain" description="Glycine cleavage system P-protein N-terminal" evidence="9">
    <location>
        <begin position="470"/>
        <end position="751"/>
    </location>
</feature>
<evidence type="ECO:0000259" key="9">
    <source>
        <dbReference type="Pfam" id="PF02347"/>
    </source>
</evidence>
<reference evidence="12" key="1">
    <citation type="submission" date="2015-02" db="EMBL/GenBank/DDBJ databases">
        <title>Complete Genome Sequencing of Pandoraea vervacti NS15 sp. nov.</title>
        <authorList>
            <person name="Chan K.-G."/>
        </authorList>
    </citation>
    <scope>NUCLEOTIDE SEQUENCE [LARGE SCALE GENOMIC DNA]</scope>
    <source>
        <strain evidence="12">NS15</strain>
    </source>
</reference>
<dbReference type="InterPro" id="IPR015424">
    <property type="entry name" value="PyrdxlP-dep_Trfase"/>
</dbReference>
<dbReference type="Proteomes" id="UP000035085">
    <property type="component" value="Chromosome"/>
</dbReference>
<dbReference type="InterPro" id="IPR015422">
    <property type="entry name" value="PyrdxlP-dep_Trfase_small"/>
</dbReference>
<evidence type="ECO:0000256" key="6">
    <source>
        <dbReference type="ARBA" id="ARBA00023002"/>
    </source>
</evidence>
<feature type="domain" description="Glycine dehydrogenase C-terminal" evidence="10">
    <location>
        <begin position="799"/>
        <end position="920"/>
    </location>
</feature>
<comment type="function">
    <text evidence="2 8">The glycine cleavage system catalyzes the degradation of glycine. The P protein binds the alpha-amino group of glycine through its pyridoxal phosphate cofactor; CO(2) is released and the remaining methylamine moiety is then transferred to the lipoamide cofactor of the H protein.</text>
</comment>
<comment type="similarity">
    <text evidence="3 8">Belongs to the GcvP family.</text>
</comment>
<dbReference type="NCBIfam" id="NF003346">
    <property type="entry name" value="PRK04366.1"/>
    <property type="match status" value="1"/>
</dbReference>
<dbReference type="InterPro" id="IPR049315">
    <property type="entry name" value="GDC-P_N"/>
</dbReference>
<dbReference type="CDD" id="cd00613">
    <property type="entry name" value="GDC-P"/>
    <property type="match status" value="2"/>
</dbReference>
<organism evidence="11 12">
    <name type="scientific">Pandoraea vervacti</name>
    <dbReference type="NCBI Taxonomy" id="656178"/>
    <lineage>
        <taxon>Bacteria</taxon>
        <taxon>Pseudomonadati</taxon>
        <taxon>Pseudomonadota</taxon>
        <taxon>Betaproteobacteria</taxon>
        <taxon>Burkholderiales</taxon>
        <taxon>Burkholderiaceae</taxon>
        <taxon>Pandoraea</taxon>
    </lineage>
</organism>
<keyword evidence="12" id="KW-1185">Reference proteome</keyword>
<protein>
    <recommendedName>
        <fullName evidence="8">Glycine dehydrogenase (decarboxylating)</fullName>
        <ecNumber evidence="8">1.4.4.2</ecNumber>
    </recommendedName>
    <alternativeName>
        <fullName evidence="8">Glycine cleavage system P-protein</fullName>
    </alternativeName>
    <alternativeName>
        <fullName evidence="8">Glycine decarboxylase</fullName>
    </alternativeName>
    <alternativeName>
        <fullName evidence="8">Glycine dehydrogenase (aminomethyl-transferring)</fullName>
    </alternativeName>
</protein>
<keyword evidence="5 8" id="KW-0663">Pyridoxal phosphate</keyword>